<keyword evidence="1" id="KW-0697">Rotamase</keyword>
<accession>A0A1F6P7A6</accession>
<dbReference type="EMBL" id="MFRA01000008">
    <property type="protein sequence ID" value="OGH92052.1"/>
    <property type="molecule type" value="Genomic_DNA"/>
</dbReference>
<keyword evidence="2" id="KW-0812">Transmembrane</keyword>
<sequence>MEELKKVEGENKTILEKLSKFASPRTFIIVGAVAVLVIGVSALGVYRAYGKSASDKFTLTVAKALRLPAVKVGNDKVSYSTYVEDLKAIHVMRDYDKAQRESGVGPERTPGAELTEEQMTDQVLWRLVNNLLVENTAKKYEVSVDEEDVKNLKSQMLAQFKDATDLDQELKKRYGWSLDEYEHKVVRPFILQSKLSQKIKEDTAKKEPLRVEAQKVLEEVKNGADFAVLAKKYNADSTAEVGGDVGWFVKGQMVPEFEEAALSLKKGEVYPTIVETMYGYHIIRLDDRKTERVKNEEGKMESVEKARASQIFFRFADLMTYLEEMISTMKPKLYVNVHNPFADLNVESTETEK</sequence>
<feature type="transmembrane region" description="Helical" evidence="2">
    <location>
        <begin position="27"/>
        <end position="46"/>
    </location>
</feature>
<feature type="domain" description="PpiC" evidence="3">
    <location>
        <begin position="199"/>
        <end position="287"/>
    </location>
</feature>
<reference evidence="4 5" key="1">
    <citation type="journal article" date="2016" name="Nat. Commun.">
        <title>Thousands of microbial genomes shed light on interconnected biogeochemical processes in an aquifer system.</title>
        <authorList>
            <person name="Anantharaman K."/>
            <person name="Brown C.T."/>
            <person name="Hug L.A."/>
            <person name="Sharon I."/>
            <person name="Castelle C.J."/>
            <person name="Probst A.J."/>
            <person name="Thomas B.C."/>
            <person name="Singh A."/>
            <person name="Wilkins M.J."/>
            <person name="Karaoz U."/>
            <person name="Brodie E.L."/>
            <person name="Williams K.H."/>
            <person name="Hubbard S.S."/>
            <person name="Banfield J.F."/>
        </authorList>
    </citation>
    <scope>NUCLEOTIDE SEQUENCE [LARGE SCALE GENOMIC DNA]</scope>
</reference>
<dbReference type="Gene3D" id="3.10.50.40">
    <property type="match status" value="1"/>
</dbReference>
<evidence type="ECO:0000313" key="5">
    <source>
        <dbReference type="Proteomes" id="UP000176634"/>
    </source>
</evidence>
<proteinExistence type="predicted"/>
<gene>
    <name evidence="4" type="ORF">A2563_00460</name>
</gene>
<dbReference type="Pfam" id="PF13616">
    <property type="entry name" value="Rotamase_3"/>
    <property type="match status" value="1"/>
</dbReference>
<dbReference type="STRING" id="1798705.A2563_00460"/>
<dbReference type="PROSITE" id="PS50198">
    <property type="entry name" value="PPIC_PPIASE_2"/>
    <property type="match status" value="1"/>
</dbReference>
<dbReference type="Pfam" id="PF13624">
    <property type="entry name" value="SurA_N_3"/>
    <property type="match status" value="1"/>
</dbReference>
<protein>
    <recommendedName>
        <fullName evidence="3">PpiC domain-containing protein</fullName>
    </recommendedName>
</protein>
<evidence type="ECO:0000313" key="4">
    <source>
        <dbReference type="EMBL" id="OGH92052.1"/>
    </source>
</evidence>
<dbReference type="PANTHER" id="PTHR47245">
    <property type="entry name" value="PEPTIDYLPROLYL ISOMERASE"/>
    <property type="match status" value="1"/>
</dbReference>
<organism evidence="4 5">
    <name type="scientific">Candidatus Magasanikbacteria bacterium RIFOXYD1_FULL_40_23</name>
    <dbReference type="NCBI Taxonomy" id="1798705"/>
    <lineage>
        <taxon>Bacteria</taxon>
        <taxon>Candidatus Magasanikiibacteriota</taxon>
    </lineage>
</organism>
<dbReference type="InterPro" id="IPR000297">
    <property type="entry name" value="PPIase_PpiC"/>
</dbReference>
<dbReference type="SUPFAM" id="SSF54534">
    <property type="entry name" value="FKBP-like"/>
    <property type="match status" value="1"/>
</dbReference>
<dbReference type="AlphaFoldDB" id="A0A1F6P7A6"/>
<dbReference type="GO" id="GO:0003755">
    <property type="term" value="F:peptidyl-prolyl cis-trans isomerase activity"/>
    <property type="evidence" value="ECO:0007669"/>
    <property type="project" value="UniProtKB-KW"/>
</dbReference>
<name>A0A1F6P7A6_9BACT</name>
<dbReference type="SUPFAM" id="SSF109998">
    <property type="entry name" value="Triger factor/SurA peptide-binding domain-like"/>
    <property type="match status" value="1"/>
</dbReference>
<keyword evidence="1" id="KW-0413">Isomerase</keyword>
<dbReference type="InterPro" id="IPR050245">
    <property type="entry name" value="PrsA_foldase"/>
</dbReference>
<dbReference type="InterPro" id="IPR046357">
    <property type="entry name" value="PPIase_dom_sf"/>
</dbReference>
<evidence type="ECO:0000256" key="1">
    <source>
        <dbReference type="PROSITE-ProRule" id="PRU00278"/>
    </source>
</evidence>
<keyword evidence="2" id="KW-1133">Transmembrane helix</keyword>
<evidence type="ECO:0000256" key="2">
    <source>
        <dbReference type="SAM" id="Phobius"/>
    </source>
</evidence>
<comment type="caution">
    <text evidence="4">The sequence shown here is derived from an EMBL/GenBank/DDBJ whole genome shotgun (WGS) entry which is preliminary data.</text>
</comment>
<evidence type="ECO:0000259" key="3">
    <source>
        <dbReference type="PROSITE" id="PS50198"/>
    </source>
</evidence>
<dbReference type="Gene3D" id="1.10.4030.10">
    <property type="entry name" value="Porin chaperone SurA, peptide-binding domain"/>
    <property type="match status" value="1"/>
</dbReference>
<dbReference type="Proteomes" id="UP000176634">
    <property type="component" value="Unassembled WGS sequence"/>
</dbReference>
<dbReference type="PANTHER" id="PTHR47245:SF2">
    <property type="entry name" value="PEPTIDYL-PROLYL CIS-TRANS ISOMERASE HP_0175-RELATED"/>
    <property type="match status" value="1"/>
</dbReference>
<keyword evidence="2" id="KW-0472">Membrane</keyword>
<dbReference type="InterPro" id="IPR027304">
    <property type="entry name" value="Trigger_fact/SurA_dom_sf"/>
</dbReference>